<evidence type="ECO:0000313" key="2">
    <source>
        <dbReference type="EMBL" id="PWG81480.1"/>
    </source>
</evidence>
<keyword evidence="3" id="KW-1185">Reference proteome</keyword>
<reference evidence="2 3" key="1">
    <citation type="submission" date="2018-04" db="EMBL/GenBank/DDBJ databases">
        <title>Pedobacter chongqingensis sp. nov., isolated from a rottenly hemp rope.</title>
        <authorList>
            <person name="Cai Y."/>
        </authorList>
    </citation>
    <scope>NUCLEOTIDE SEQUENCE [LARGE SCALE GENOMIC DNA]</scope>
    <source>
        <strain evidence="2 3">FJ4-8</strain>
    </source>
</reference>
<feature type="transmembrane region" description="Helical" evidence="1">
    <location>
        <begin position="50"/>
        <end position="66"/>
    </location>
</feature>
<dbReference type="AlphaFoldDB" id="A0A2U2PJC3"/>
<feature type="transmembrane region" description="Helical" evidence="1">
    <location>
        <begin position="26"/>
        <end position="44"/>
    </location>
</feature>
<comment type="caution">
    <text evidence="2">The sequence shown here is derived from an EMBL/GenBank/DDBJ whole genome shotgun (WGS) entry which is preliminary data.</text>
</comment>
<keyword evidence="1" id="KW-0812">Transmembrane</keyword>
<dbReference type="OrthoDB" id="713928at2"/>
<proteinExistence type="predicted"/>
<sequence>MKIENLSELSDNELQEKLKKLKSNKIMDGAMIGFTVGIVAYSAIKNGFTFFTFFPLILTFFILGNSKNNKILEKEIEKELETRKI</sequence>
<protein>
    <submittedName>
        <fullName evidence="2">FUSC family protein</fullName>
    </submittedName>
</protein>
<accession>A0A2U2PJC3</accession>
<keyword evidence="1" id="KW-1133">Transmembrane helix</keyword>
<dbReference type="Proteomes" id="UP000245647">
    <property type="component" value="Unassembled WGS sequence"/>
</dbReference>
<dbReference type="EMBL" id="QEAS01000004">
    <property type="protein sequence ID" value="PWG81480.1"/>
    <property type="molecule type" value="Genomic_DNA"/>
</dbReference>
<gene>
    <name evidence="2" type="ORF">DDR33_06520</name>
</gene>
<name>A0A2U2PJC3_9SPHI</name>
<keyword evidence="1" id="KW-0472">Membrane</keyword>
<dbReference type="RefSeq" id="WP_109414964.1">
    <property type="nucleotide sequence ID" value="NZ_QEAS01000004.1"/>
</dbReference>
<organism evidence="2 3">
    <name type="scientific">Pararcticibacter amylolyticus</name>
    <dbReference type="NCBI Taxonomy" id="2173175"/>
    <lineage>
        <taxon>Bacteria</taxon>
        <taxon>Pseudomonadati</taxon>
        <taxon>Bacteroidota</taxon>
        <taxon>Sphingobacteriia</taxon>
        <taxon>Sphingobacteriales</taxon>
        <taxon>Sphingobacteriaceae</taxon>
        <taxon>Pararcticibacter</taxon>
    </lineage>
</organism>
<evidence type="ECO:0000313" key="3">
    <source>
        <dbReference type="Proteomes" id="UP000245647"/>
    </source>
</evidence>
<evidence type="ECO:0000256" key="1">
    <source>
        <dbReference type="SAM" id="Phobius"/>
    </source>
</evidence>